<evidence type="ECO:0000313" key="4">
    <source>
        <dbReference type="Proteomes" id="UP001063698"/>
    </source>
</evidence>
<protein>
    <recommendedName>
        <fullName evidence="1">Beta-ribofuranosylaminobenzene 5'-phosphate synthase</fullName>
        <shortName evidence="1">Beta-RFA-P synthase</shortName>
        <ecNumber evidence="1">2.4.2.54</ecNumber>
    </recommendedName>
</protein>
<evidence type="ECO:0000313" key="3">
    <source>
        <dbReference type="EMBL" id="UXD22504.1"/>
    </source>
</evidence>
<comment type="pathway">
    <text evidence="1">Cofactor biosynthesis; 5,6,7,8-tetrahydromethanopterin biosynthesis.</text>
</comment>
<dbReference type="InterPro" id="IPR006204">
    <property type="entry name" value="GHMP_kinase_N_dom"/>
</dbReference>
<dbReference type="GO" id="GO:0005524">
    <property type="term" value="F:ATP binding"/>
    <property type="evidence" value="ECO:0007669"/>
    <property type="project" value="UniProtKB-UniRule"/>
</dbReference>
<dbReference type="Pfam" id="PF00288">
    <property type="entry name" value="GHMP_kinases_N"/>
    <property type="match status" value="1"/>
</dbReference>
<dbReference type="Proteomes" id="UP001063698">
    <property type="component" value="Chromosome"/>
</dbReference>
<evidence type="ECO:0000259" key="2">
    <source>
        <dbReference type="Pfam" id="PF00288"/>
    </source>
</evidence>
<reference evidence="3" key="1">
    <citation type="submission" date="2013-11" db="EMBL/GenBank/DDBJ databases">
        <title>Comparative genomics of Ignicoccus.</title>
        <authorList>
            <person name="Podar M."/>
        </authorList>
    </citation>
    <scope>NUCLEOTIDE SEQUENCE</scope>
    <source>
        <strain evidence="3">DSM 13166</strain>
    </source>
</reference>
<comment type="catalytic activity">
    <reaction evidence="1">
        <text>5-phospho-alpha-D-ribose 1-diphosphate + 4-hydroxybenzoate + H(+) = 4-(beta-D-ribofuranosyl)phenol 5'-phosphate + CO2 + diphosphate</text>
        <dbReference type="Rhea" id="RHEA:48556"/>
        <dbReference type="ChEBI" id="CHEBI:15378"/>
        <dbReference type="ChEBI" id="CHEBI:16526"/>
        <dbReference type="ChEBI" id="CHEBI:17879"/>
        <dbReference type="ChEBI" id="CHEBI:33019"/>
        <dbReference type="ChEBI" id="CHEBI:58017"/>
        <dbReference type="ChEBI" id="CHEBI:82767"/>
        <dbReference type="EC" id="2.4.2.54"/>
    </reaction>
</comment>
<dbReference type="NCBIfam" id="TIGR00144">
    <property type="entry name" value="beta_RFAP_syn"/>
    <property type="match status" value="1"/>
</dbReference>
<evidence type="ECO:0000256" key="1">
    <source>
        <dbReference type="PIRNR" id="PIRNR004884"/>
    </source>
</evidence>
<dbReference type="EMBL" id="CP006868">
    <property type="protein sequence ID" value="UXD22504.1"/>
    <property type="molecule type" value="Genomic_DNA"/>
</dbReference>
<dbReference type="InterPro" id="IPR004422">
    <property type="entry name" value="RFAP_synthase"/>
</dbReference>
<proteinExistence type="inferred from homology"/>
<comment type="subunit">
    <text evidence="1">Homodimer.</text>
</comment>
<gene>
    <name evidence="3" type="ORF">IPA_05600</name>
</gene>
<comment type="function">
    <text evidence="1">Catalyzes the condensation of 4-aminobenzoate (pABA) with 5-phospho-alpha-D-ribose 1-diphosphate (PRPP) to produce beta-ribofuranosylaminobenzene 5'-phosphate (beta-RFA-P).</text>
</comment>
<feature type="domain" description="GHMP kinase N-terminal" evidence="2">
    <location>
        <begin position="65"/>
        <end position="121"/>
    </location>
</feature>
<keyword evidence="4" id="KW-1185">Reference proteome</keyword>
<keyword evidence="1" id="KW-0808">Transferase</keyword>
<dbReference type="AlphaFoldDB" id="A0A977KBA2"/>
<dbReference type="KEGG" id="ipc:IPA_05600"/>
<dbReference type="PIRSF" id="PIRSF004884">
    <property type="entry name" value="Sugar_kin_arch"/>
    <property type="match status" value="1"/>
</dbReference>
<sequence length="307" mass="34004">MTIRVSAPSRLHFSLLDLSGDLGYVDGGMGVAIKLPRTVVKAEPWGELLVEGPRADEVRSKLSKLGLKGKVTILQTPPPHMGFGSTTQLLLSSAKALASLNGIDMNSSELAVLMGRGGTSGIGVRIFEEGGFVYDFGHDITIKGSPKPSGASLASPPPSLRLEFPEDWWFLLVYKEERGLYDERREVREFEERTPIPPEESSRTCRIAYMLILGGIVERNYERFVRGINEIQKVGFKKIELEIQPEYVKEVMEEVRKVTGNAGLSSMGHLVYSVIPKKKARKIARQLEIDGFKVMITPPDNEGAKVY</sequence>
<organism evidence="3 4">
    <name type="scientific">Ignicoccus pacificus DSM 13166</name>
    <dbReference type="NCBI Taxonomy" id="940294"/>
    <lineage>
        <taxon>Archaea</taxon>
        <taxon>Thermoproteota</taxon>
        <taxon>Thermoprotei</taxon>
        <taxon>Desulfurococcales</taxon>
        <taxon>Desulfurococcaceae</taxon>
        <taxon>Ignicoccus</taxon>
    </lineage>
</organism>
<dbReference type="SUPFAM" id="SSF54211">
    <property type="entry name" value="Ribosomal protein S5 domain 2-like"/>
    <property type="match status" value="1"/>
</dbReference>
<comment type="similarity">
    <text evidence="1">Belongs to the beta-RFA-P synthase family.</text>
</comment>
<accession>A0A977KBA2</accession>
<dbReference type="GO" id="GO:0043793">
    <property type="term" value="F:beta-ribofuranosylaminobenzene 5'-phosphate synthase activity"/>
    <property type="evidence" value="ECO:0007669"/>
    <property type="project" value="UniProtKB-EC"/>
</dbReference>
<keyword evidence="1" id="KW-0328">Glycosyltransferase</keyword>
<name>A0A977KBA2_9CREN</name>
<dbReference type="EC" id="2.4.2.54" evidence="1"/>
<dbReference type="InterPro" id="IPR020568">
    <property type="entry name" value="Ribosomal_Su5_D2-typ_SF"/>
</dbReference>